<comment type="caution">
    <text evidence="2">The sequence shown here is derived from an EMBL/GenBank/DDBJ whole genome shotgun (WGS) entry which is preliminary data.</text>
</comment>
<feature type="region of interest" description="Disordered" evidence="1">
    <location>
        <begin position="149"/>
        <end position="173"/>
    </location>
</feature>
<protein>
    <submittedName>
        <fullName evidence="2">Uncharacterized protein</fullName>
    </submittedName>
</protein>
<feature type="compositionally biased region" description="Polar residues" evidence="1">
    <location>
        <begin position="163"/>
        <end position="173"/>
    </location>
</feature>
<organism evidence="2 3">
    <name type="scientific">Salix dunnii</name>
    <dbReference type="NCBI Taxonomy" id="1413687"/>
    <lineage>
        <taxon>Eukaryota</taxon>
        <taxon>Viridiplantae</taxon>
        <taxon>Streptophyta</taxon>
        <taxon>Embryophyta</taxon>
        <taxon>Tracheophyta</taxon>
        <taxon>Spermatophyta</taxon>
        <taxon>Magnoliopsida</taxon>
        <taxon>eudicotyledons</taxon>
        <taxon>Gunneridae</taxon>
        <taxon>Pentapetalae</taxon>
        <taxon>rosids</taxon>
        <taxon>fabids</taxon>
        <taxon>Malpighiales</taxon>
        <taxon>Salicaceae</taxon>
        <taxon>Saliceae</taxon>
        <taxon>Salix</taxon>
    </lineage>
</organism>
<evidence type="ECO:0000313" key="2">
    <source>
        <dbReference type="EMBL" id="KAF9680122.1"/>
    </source>
</evidence>
<reference evidence="2 3" key="1">
    <citation type="submission" date="2020-10" db="EMBL/GenBank/DDBJ databases">
        <title>Plant Genome Project.</title>
        <authorList>
            <person name="Zhang R.-G."/>
        </authorList>
    </citation>
    <scope>NUCLEOTIDE SEQUENCE [LARGE SCALE GENOMIC DNA]</scope>
    <source>
        <strain evidence="2">FAFU-HL-1</strain>
        <tissue evidence="2">Leaf</tissue>
    </source>
</reference>
<dbReference type="AlphaFoldDB" id="A0A835MV74"/>
<dbReference type="Proteomes" id="UP000657918">
    <property type="component" value="Unassembled WGS sequence"/>
</dbReference>
<sequence length="173" mass="19120">MGLLLIHPSLKRSHVSEVGMRQLVKSSSATSESTGFGRTISKKSLDMAIRHMEVLEHFHAQPSSLKAFDLPLLKPNLSVLRASESINSGNSQNGALLDNETLFSRAAEMRHEANDGRYSAKLSDVDIYDSSRYDGESLEDLKNTNWLHSIDDESDQGPFFDNGSESLPEPSNI</sequence>
<dbReference type="EMBL" id="JADGMS010000006">
    <property type="protein sequence ID" value="KAF9680122.1"/>
    <property type="molecule type" value="Genomic_DNA"/>
</dbReference>
<dbReference type="PANTHER" id="PTHR31949:SF2">
    <property type="entry name" value="OS05G0480600 PROTEIN"/>
    <property type="match status" value="1"/>
</dbReference>
<dbReference type="GO" id="GO:0043622">
    <property type="term" value="P:cortical microtubule organization"/>
    <property type="evidence" value="ECO:0007669"/>
    <property type="project" value="TreeGrafter"/>
</dbReference>
<name>A0A835MV74_9ROSI</name>
<proteinExistence type="predicted"/>
<accession>A0A835MV74</accession>
<evidence type="ECO:0000313" key="3">
    <source>
        <dbReference type="Proteomes" id="UP000657918"/>
    </source>
</evidence>
<dbReference type="GO" id="GO:0055028">
    <property type="term" value="C:cortical microtubule"/>
    <property type="evidence" value="ECO:0007669"/>
    <property type="project" value="TreeGrafter"/>
</dbReference>
<gene>
    <name evidence="2" type="ORF">SADUNF_Sadunf06G0087900</name>
</gene>
<dbReference type="PANTHER" id="PTHR31949">
    <property type="entry name" value="GASTRIC MUCIN-LIKE PROTEIN"/>
    <property type="match status" value="1"/>
</dbReference>
<evidence type="ECO:0000256" key="1">
    <source>
        <dbReference type="SAM" id="MobiDB-lite"/>
    </source>
</evidence>
<keyword evidence="3" id="KW-1185">Reference proteome</keyword>
<dbReference type="OrthoDB" id="1927217at2759"/>